<sequence length="50" mass="5858">MVRHIDDLRTQRCGLVDPNHPRPKFGRHKKRPHKPTVAAVTDNTLCRKFL</sequence>
<accession>A0A4R7V8X6</accession>
<gene>
    <name evidence="2" type="ORF">CLV71_11219</name>
</gene>
<dbReference type="AlphaFoldDB" id="A0A4R7V8X6"/>
<feature type="compositionally biased region" description="Basic residues" evidence="1">
    <location>
        <begin position="21"/>
        <end position="34"/>
    </location>
</feature>
<proteinExistence type="predicted"/>
<name>A0A4R7V8X6_9PSEU</name>
<protein>
    <submittedName>
        <fullName evidence="2">Uncharacterized protein</fullName>
    </submittedName>
</protein>
<dbReference type="Proteomes" id="UP000294927">
    <property type="component" value="Unassembled WGS sequence"/>
</dbReference>
<organism evidence="2 3">
    <name type="scientific">Actinophytocola oryzae</name>
    <dbReference type="NCBI Taxonomy" id="502181"/>
    <lineage>
        <taxon>Bacteria</taxon>
        <taxon>Bacillati</taxon>
        <taxon>Actinomycetota</taxon>
        <taxon>Actinomycetes</taxon>
        <taxon>Pseudonocardiales</taxon>
        <taxon>Pseudonocardiaceae</taxon>
    </lineage>
</organism>
<dbReference type="EMBL" id="SOCP01000012">
    <property type="protein sequence ID" value="TDV45354.1"/>
    <property type="molecule type" value="Genomic_DNA"/>
</dbReference>
<feature type="compositionally biased region" description="Basic and acidic residues" evidence="1">
    <location>
        <begin position="1"/>
        <end position="10"/>
    </location>
</feature>
<reference evidence="2 3" key="1">
    <citation type="submission" date="2019-03" db="EMBL/GenBank/DDBJ databases">
        <title>Genomic Encyclopedia of Archaeal and Bacterial Type Strains, Phase II (KMG-II): from individual species to whole genera.</title>
        <authorList>
            <person name="Goeker M."/>
        </authorList>
    </citation>
    <scope>NUCLEOTIDE SEQUENCE [LARGE SCALE GENOMIC DNA]</scope>
    <source>
        <strain evidence="2 3">DSM 45499</strain>
    </source>
</reference>
<evidence type="ECO:0000313" key="2">
    <source>
        <dbReference type="EMBL" id="TDV45354.1"/>
    </source>
</evidence>
<evidence type="ECO:0000256" key="1">
    <source>
        <dbReference type="SAM" id="MobiDB-lite"/>
    </source>
</evidence>
<feature type="region of interest" description="Disordered" evidence="1">
    <location>
        <begin position="1"/>
        <end position="35"/>
    </location>
</feature>
<keyword evidence="3" id="KW-1185">Reference proteome</keyword>
<evidence type="ECO:0000313" key="3">
    <source>
        <dbReference type="Proteomes" id="UP000294927"/>
    </source>
</evidence>
<comment type="caution">
    <text evidence="2">The sequence shown here is derived from an EMBL/GenBank/DDBJ whole genome shotgun (WGS) entry which is preliminary data.</text>
</comment>